<dbReference type="InterPro" id="IPR000160">
    <property type="entry name" value="GGDEF_dom"/>
</dbReference>
<accession>A0AAT9LC88</accession>
<dbReference type="InterPro" id="IPR043128">
    <property type="entry name" value="Rev_trsase/Diguanyl_cyclase"/>
</dbReference>
<evidence type="ECO:0000313" key="2">
    <source>
        <dbReference type="EMBL" id="QUL98694.1"/>
    </source>
</evidence>
<feature type="domain" description="GGDEF" evidence="1">
    <location>
        <begin position="1"/>
        <end position="55"/>
    </location>
</feature>
<dbReference type="Pfam" id="PF00990">
    <property type="entry name" value="GGDEF"/>
    <property type="match status" value="1"/>
</dbReference>
<reference evidence="2" key="2">
    <citation type="journal article" date="2023" name="Biology">
        <title>Prokaryotic Life Associated with Coal-Fire Gas Vents Revealed by Metagenomics.</title>
        <authorList>
            <person name="Kadnikov V.V."/>
            <person name="Mardanov A.V."/>
            <person name="Beletsky A.V."/>
            <person name="Karnachuk O.V."/>
            <person name="Ravin N.V."/>
        </authorList>
    </citation>
    <scope>NUCLEOTIDE SEQUENCE</scope>
    <source>
        <strain evidence="2">Bu02</strain>
    </source>
</reference>
<gene>
    <name evidence="2" type="ORF">IMF26_00960</name>
</gene>
<dbReference type="KEGG" id="fcz:IMF26_00960"/>
<dbReference type="AlphaFoldDB" id="A0AAT9LC88"/>
<name>A0AAT9LC88_9FIRM</name>
<proteinExistence type="predicted"/>
<dbReference type="Gene3D" id="3.30.70.270">
    <property type="match status" value="1"/>
</dbReference>
<organism evidence="2">
    <name type="scientific">Candidatus Fermentithermobacillus carboniphilus</name>
    <dbReference type="NCBI Taxonomy" id="3085328"/>
    <lineage>
        <taxon>Bacteria</taxon>
        <taxon>Bacillati</taxon>
        <taxon>Bacillota</taxon>
        <taxon>Candidatus Fermentithermobacillia</taxon>
        <taxon>Candidatus Fermentithermobacillales</taxon>
        <taxon>Candidatus Fermentithermobacillaceae</taxon>
        <taxon>Candidatus Fermentithermobacillus</taxon>
    </lineage>
</organism>
<dbReference type="PROSITE" id="PS50887">
    <property type="entry name" value="GGDEF"/>
    <property type="match status" value="1"/>
</dbReference>
<protein>
    <submittedName>
        <fullName evidence="2">Diguanylate cyclase</fullName>
    </submittedName>
</protein>
<reference evidence="2" key="1">
    <citation type="submission" date="2020-10" db="EMBL/GenBank/DDBJ databases">
        <authorList>
            <person name="Kadnikov V."/>
            <person name="Beletsky A.V."/>
            <person name="Mardanov A.V."/>
            <person name="Karnachuk O.V."/>
            <person name="Ravin N.V."/>
        </authorList>
    </citation>
    <scope>NUCLEOTIDE SEQUENCE</scope>
    <source>
        <strain evidence="2">Bu02</strain>
    </source>
</reference>
<dbReference type="EMBL" id="CP062796">
    <property type="protein sequence ID" value="QUL98694.1"/>
    <property type="molecule type" value="Genomic_DNA"/>
</dbReference>
<dbReference type="SUPFAM" id="SSF55073">
    <property type="entry name" value="Nucleotide cyclase"/>
    <property type="match status" value="1"/>
</dbReference>
<evidence type="ECO:0000259" key="1">
    <source>
        <dbReference type="PROSITE" id="PS50887"/>
    </source>
</evidence>
<sequence>MLPHKAFEVVVFIESQVKELGMSFGVAMFPADGDSLEDLLNIADRMLYRAKEKLS</sequence>
<dbReference type="InterPro" id="IPR029787">
    <property type="entry name" value="Nucleotide_cyclase"/>
</dbReference>